<dbReference type="RefSeq" id="WP_099460832.1">
    <property type="nucleotide sequence ID" value="NZ_LDWY01000002.1"/>
</dbReference>
<gene>
    <name evidence="1" type="ORF">AA994_00520</name>
</gene>
<organism evidence="1 2">
    <name type="scientific">Campylobacter vulpis</name>
    <dbReference type="NCBI Taxonomy" id="1655500"/>
    <lineage>
        <taxon>Bacteria</taxon>
        <taxon>Pseudomonadati</taxon>
        <taxon>Campylobacterota</taxon>
        <taxon>Epsilonproteobacteria</taxon>
        <taxon>Campylobacterales</taxon>
        <taxon>Campylobacteraceae</taxon>
        <taxon>Campylobacter</taxon>
    </lineage>
</organism>
<evidence type="ECO:0000313" key="1">
    <source>
        <dbReference type="EMBL" id="PHY92375.1"/>
    </source>
</evidence>
<reference evidence="2" key="1">
    <citation type="submission" date="2015-06" db="EMBL/GenBank/DDBJ databases">
        <authorList>
            <person name="Parisi A."/>
            <person name="Chiara M."/>
            <person name="Florio D."/>
            <person name="Miccolupo A."/>
            <person name="Manzari C."/>
            <person name="Mion D."/>
            <person name="Caruso M."/>
            <person name="D'erchia A.M."/>
            <person name="Zanoni R."/>
        </authorList>
    </citation>
    <scope>NUCLEOTIDE SEQUENCE [LARGE SCALE GENOMIC DNA]</scope>
    <source>
        <strain evidence="2">73/13</strain>
    </source>
</reference>
<proteinExistence type="predicted"/>
<comment type="caution">
    <text evidence="1">The sequence shown here is derived from an EMBL/GenBank/DDBJ whole genome shotgun (WGS) entry which is preliminary data.</text>
</comment>
<accession>A0A2G4R9B2</accession>
<dbReference type="EMBL" id="LDWY01000002">
    <property type="protein sequence ID" value="PHY92375.1"/>
    <property type="molecule type" value="Genomic_DNA"/>
</dbReference>
<dbReference type="AlphaFoldDB" id="A0A2G4R9B2"/>
<dbReference type="Proteomes" id="UP000237472">
    <property type="component" value="Unassembled WGS sequence"/>
</dbReference>
<name>A0A2G4R9B2_9BACT</name>
<sequence>MKLKDFDFTPSLFKDYCVFNKEMLKDEYLKAFLNSIDKEYCIFLKKDDCINSFHQSLTLLISSKELVGFLEILLKTNLHLNYNLSFYEFESKGLTRKTYFYTLKYNPSTRDIFFYKQIIDLQRTKDKKAFEFKRIWHKEAYILKEDKTIISKNKTNFIINNYASTLLSHSLLKEFSLSQIKTPIIKDIKRLDDKSLSCLKIDFALLNEAHNIQELMEKLFKKEFAFNLNRLDIFVALSFILALNFIPAKEHNKLYQFLINKHLTSYEAIQKYLIKTIFITQTAMLCFISHQRKKYQCLNLLKLFLADKFAMSLTQGTIQLIEDYTRLTYMIKELVNLNIKSLKRMQAEHDSLVSILNIKQIPKSKKLKIDTSFLDLKLPKNFKLLKNEKELYLQGLEHKNCVYTRKHRINQGLSAIYNLNLKEIDYTLELTKNRKNQFSIYELKERFNQTPPKEVSLYVKNILKELNNKALSQNLET</sequence>
<evidence type="ECO:0000313" key="2">
    <source>
        <dbReference type="Proteomes" id="UP000237472"/>
    </source>
</evidence>
<dbReference type="OrthoDB" id="9902230at2"/>
<protein>
    <submittedName>
        <fullName evidence="1">Uncharacterized protein</fullName>
    </submittedName>
</protein>